<evidence type="ECO:0000256" key="1">
    <source>
        <dbReference type="SAM" id="MobiDB-lite"/>
    </source>
</evidence>
<dbReference type="EMBL" id="KN838541">
    <property type="protein sequence ID" value="KIK08621.1"/>
    <property type="molecule type" value="Genomic_DNA"/>
</dbReference>
<keyword evidence="2" id="KW-0732">Signal</keyword>
<dbReference type="OrthoDB" id="3160134at2759"/>
<accession>A0A0C9XUF8</accession>
<feature type="signal peptide" evidence="2">
    <location>
        <begin position="1"/>
        <end position="20"/>
    </location>
</feature>
<evidence type="ECO:0000256" key="2">
    <source>
        <dbReference type="SAM" id="SignalP"/>
    </source>
</evidence>
<gene>
    <name evidence="3" type="ORF">K443DRAFT_658272</name>
</gene>
<sequence length="409" mass="46228">MRRFLLFILLAILLLSEFRSIPFLPTLAKHSIATTSSSFAPRLHLDSCTYPLRNLVKMKCICGNRYTTHSHFTRHQYVCSTQVDAAHRAWEESQARHCDKHARVEEQENSQPVHPPLQSAHHSASKQWAFFSRKTVVKPDPSSSAVPLETSSCINEDIQMFYIESTLDSLAGRSGNEQLTSPLDLGRSSARSEDINSIKHAIGQWHTFTPEYKPAQKHLHGFHHEETKEGLRSGVIRVLPGDFPAFLYHNEVLNEEDLFDGFLKNELLVKGVIHILIGPSAALTVTRSTRRGNAALHSVKSVTAEMIAYVASIVRFVLDSQMTFSVGGTNGQWPYRKFYNTILAVLNDAPEDVLEDIIEWFNECKTYRSYSQVFKGGLYKSDEEDDEFIAGSSLAAQMWAQAAKYHEKQ</sequence>
<feature type="region of interest" description="Disordered" evidence="1">
    <location>
        <begin position="98"/>
        <end position="119"/>
    </location>
</feature>
<dbReference type="STRING" id="1095629.A0A0C9XUF8"/>
<dbReference type="AlphaFoldDB" id="A0A0C9XUF8"/>
<proteinExistence type="predicted"/>
<dbReference type="InterPro" id="IPR046521">
    <property type="entry name" value="DUF6698"/>
</dbReference>
<dbReference type="Pfam" id="PF20414">
    <property type="entry name" value="DUF6698"/>
    <property type="match status" value="1"/>
</dbReference>
<evidence type="ECO:0000313" key="3">
    <source>
        <dbReference type="EMBL" id="KIK08621.1"/>
    </source>
</evidence>
<organism evidence="3 4">
    <name type="scientific">Laccaria amethystina LaAM-08-1</name>
    <dbReference type="NCBI Taxonomy" id="1095629"/>
    <lineage>
        <taxon>Eukaryota</taxon>
        <taxon>Fungi</taxon>
        <taxon>Dikarya</taxon>
        <taxon>Basidiomycota</taxon>
        <taxon>Agaricomycotina</taxon>
        <taxon>Agaricomycetes</taxon>
        <taxon>Agaricomycetidae</taxon>
        <taxon>Agaricales</taxon>
        <taxon>Agaricineae</taxon>
        <taxon>Hydnangiaceae</taxon>
        <taxon>Laccaria</taxon>
    </lineage>
</organism>
<reference evidence="4" key="2">
    <citation type="submission" date="2015-01" db="EMBL/GenBank/DDBJ databases">
        <title>Evolutionary Origins and Diversification of the Mycorrhizal Mutualists.</title>
        <authorList>
            <consortium name="DOE Joint Genome Institute"/>
            <consortium name="Mycorrhizal Genomics Consortium"/>
            <person name="Kohler A."/>
            <person name="Kuo A."/>
            <person name="Nagy L.G."/>
            <person name="Floudas D."/>
            <person name="Copeland A."/>
            <person name="Barry K.W."/>
            <person name="Cichocki N."/>
            <person name="Veneault-Fourrey C."/>
            <person name="LaButti K."/>
            <person name="Lindquist E.A."/>
            <person name="Lipzen A."/>
            <person name="Lundell T."/>
            <person name="Morin E."/>
            <person name="Murat C."/>
            <person name="Riley R."/>
            <person name="Ohm R."/>
            <person name="Sun H."/>
            <person name="Tunlid A."/>
            <person name="Henrissat B."/>
            <person name="Grigoriev I.V."/>
            <person name="Hibbett D.S."/>
            <person name="Martin F."/>
        </authorList>
    </citation>
    <scope>NUCLEOTIDE SEQUENCE [LARGE SCALE GENOMIC DNA]</scope>
    <source>
        <strain evidence="4">LaAM-08-1</strain>
    </source>
</reference>
<dbReference type="HOGENOM" id="CLU_672805_0_0_1"/>
<keyword evidence="4" id="KW-1185">Reference proteome</keyword>
<dbReference type="Proteomes" id="UP000054477">
    <property type="component" value="Unassembled WGS sequence"/>
</dbReference>
<protein>
    <submittedName>
        <fullName evidence="3">Uncharacterized protein</fullName>
    </submittedName>
</protein>
<name>A0A0C9XUF8_9AGAR</name>
<reference evidence="3 4" key="1">
    <citation type="submission" date="2014-04" db="EMBL/GenBank/DDBJ databases">
        <authorList>
            <consortium name="DOE Joint Genome Institute"/>
            <person name="Kuo A."/>
            <person name="Kohler A."/>
            <person name="Nagy L.G."/>
            <person name="Floudas D."/>
            <person name="Copeland A."/>
            <person name="Barry K.W."/>
            <person name="Cichocki N."/>
            <person name="Veneault-Fourrey C."/>
            <person name="LaButti K."/>
            <person name="Lindquist E.A."/>
            <person name="Lipzen A."/>
            <person name="Lundell T."/>
            <person name="Morin E."/>
            <person name="Murat C."/>
            <person name="Sun H."/>
            <person name="Tunlid A."/>
            <person name="Henrissat B."/>
            <person name="Grigoriev I.V."/>
            <person name="Hibbett D.S."/>
            <person name="Martin F."/>
            <person name="Nordberg H.P."/>
            <person name="Cantor M.N."/>
            <person name="Hua S.X."/>
        </authorList>
    </citation>
    <scope>NUCLEOTIDE SEQUENCE [LARGE SCALE GENOMIC DNA]</scope>
    <source>
        <strain evidence="3 4">LaAM-08-1</strain>
    </source>
</reference>
<evidence type="ECO:0000313" key="4">
    <source>
        <dbReference type="Proteomes" id="UP000054477"/>
    </source>
</evidence>
<feature type="chain" id="PRO_5002217042" evidence="2">
    <location>
        <begin position="21"/>
        <end position="409"/>
    </location>
</feature>